<evidence type="ECO:0000256" key="4">
    <source>
        <dbReference type="PIRNR" id="PIRNR018168"/>
    </source>
</evidence>
<evidence type="ECO:0000256" key="2">
    <source>
        <dbReference type="ARBA" id="ARBA00022801"/>
    </source>
</evidence>
<dbReference type="InterPro" id="IPR017853">
    <property type="entry name" value="GH"/>
</dbReference>
<comment type="catalytic activity">
    <reaction evidence="4">
        <text>Random hydrolysis of (1-&gt;4)-beta-D-mannosidic linkages in mannans, galactomannans and glucomannans.</text>
        <dbReference type="EC" id="3.2.1.78"/>
    </reaction>
</comment>
<feature type="active site" description="Proton donor" evidence="5">
    <location>
        <position position="182"/>
    </location>
</feature>
<evidence type="ECO:0000256" key="5">
    <source>
        <dbReference type="PROSITE-ProRule" id="PRU01100"/>
    </source>
</evidence>
<proteinExistence type="inferred from homology"/>
<dbReference type="Pfam" id="PF02156">
    <property type="entry name" value="Glyco_hydro_26"/>
    <property type="match status" value="1"/>
</dbReference>
<protein>
    <recommendedName>
        <fullName evidence="4">Mannan endo-1,4-beta-mannosidase</fullName>
        <ecNumber evidence="4">3.2.1.78</ecNumber>
    </recommendedName>
</protein>
<comment type="similarity">
    <text evidence="1 4 5">Belongs to the glycosyl hydrolase 26 family.</text>
</comment>
<comment type="caution">
    <text evidence="7">The sequence shown here is derived from an EMBL/GenBank/DDBJ whole genome shotgun (WGS) entry which is preliminary data.</text>
</comment>
<dbReference type="PANTHER" id="PTHR40079">
    <property type="entry name" value="MANNAN ENDO-1,4-BETA-MANNOSIDASE E-RELATED"/>
    <property type="match status" value="1"/>
</dbReference>
<evidence type="ECO:0000256" key="3">
    <source>
        <dbReference type="ARBA" id="ARBA00023295"/>
    </source>
</evidence>
<keyword evidence="4" id="KW-0119">Carbohydrate metabolism</keyword>
<feature type="domain" description="GH26" evidence="6">
    <location>
        <begin position="25"/>
        <end position="352"/>
    </location>
</feature>
<dbReference type="RefSeq" id="WP_345277112.1">
    <property type="nucleotide sequence ID" value="NZ_BAABJW010000003.1"/>
</dbReference>
<dbReference type="InterPro" id="IPR000805">
    <property type="entry name" value="Glyco_hydro_26"/>
</dbReference>
<keyword evidence="2 4" id="KW-0378">Hydrolase</keyword>
<keyword evidence="8" id="KW-1185">Reference proteome</keyword>
<reference evidence="8" key="1">
    <citation type="journal article" date="2019" name="Int. J. Syst. Evol. Microbiol.">
        <title>The Global Catalogue of Microorganisms (GCM) 10K type strain sequencing project: providing services to taxonomists for standard genome sequencing and annotation.</title>
        <authorList>
            <consortium name="The Broad Institute Genomics Platform"/>
            <consortium name="The Broad Institute Genome Sequencing Center for Infectious Disease"/>
            <person name="Wu L."/>
            <person name="Ma J."/>
        </authorList>
    </citation>
    <scope>NUCLEOTIDE SEQUENCE [LARGE SCALE GENOMIC DNA]</scope>
    <source>
        <strain evidence="8">JCM 18325</strain>
    </source>
</reference>
<keyword evidence="3 4" id="KW-0326">Glycosidase</keyword>
<dbReference type="PANTHER" id="PTHR40079:SF4">
    <property type="entry name" value="GH26 DOMAIN-CONTAINING PROTEIN-RELATED"/>
    <property type="match status" value="1"/>
</dbReference>
<gene>
    <name evidence="7" type="ORF">GCM10023330_21180</name>
</gene>
<evidence type="ECO:0000313" key="7">
    <source>
        <dbReference type="EMBL" id="GAA4813291.1"/>
    </source>
</evidence>
<dbReference type="PRINTS" id="PR00739">
    <property type="entry name" value="GLHYDRLASE26"/>
</dbReference>
<dbReference type="Gene3D" id="3.20.20.80">
    <property type="entry name" value="Glycosidases"/>
    <property type="match status" value="1"/>
</dbReference>
<dbReference type="InterPro" id="IPR016714">
    <property type="entry name" value="MANB/E"/>
</dbReference>
<evidence type="ECO:0000313" key="8">
    <source>
        <dbReference type="Proteomes" id="UP001501433"/>
    </source>
</evidence>
<organism evidence="7 8">
    <name type="scientific">Litoribaculum gwangyangense</name>
    <dbReference type="NCBI Taxonomy" id="1130722"/>
    <lineage>
        <taxon>Bacteria</taxon>
        <taxon>Pseudomonadati</taxon>
        <taxon>Bacteroidota</taxon>
        <taxon>Flavobacteriia</taxon>
        <taxon>Flavobacteriales</taxon>
        <taxon>Flavobacteriaceae</taxon>
        <taxon>Litoribaculum</taxon>
    </lineage>
</organism>
<comment type="subcellular location">
    <subcellularLocation>
        <location evidence="4">Secreted</location>
    </subcellularLocation>
</comment>
<name>A0ABP9CKQ5_9FLAO</name>
<evidence type="ECO:0000256" key="1">
    <source>
        <dbReference type="ARBA" id="ARBA00007754"/>
    </source>
</evidence>
<evidence type="ECO:0000259" key="6">
    <source>
        <dbReference type="PROSITE" id="PS51764"/>
    </source>
</evidence>
<accession>A0ABP9CKQ5</accession>
<dbReference type="GO" id="GO:0016787">
    <property type="term" value="F:hydrolase activity"/>
    <property type="evidence" value="ECO:0007669"/>
    <property type="project" value="UniProtKB-KW"/>
</dbReference>
<dbReference type="EC" id="3.2.1.78" evidence="4"/>
<dbReference type="Proteomes" id="UP001501433">
    <property type="component" value="Unassembled WGS sequence"/>
</dbReference>
<dbReference type="InterPro" id="IPR022790">
    <property type="entry name" value="GH26_dom"/>
</dbReference>
<sequence>MNFSCKPFYNETYKKPDLVDNNLSRSAKKLHKKLFFITKKGFAIGHQDATSYGIGWKHDDSFREPKSDIKELTDDYPAIFGFDIGHLELGKKHNLDTVYFNTITDLIVDAHKKGGLITISWHPDNPSSKGSSWDTSPAVIDIIGNGSHKEEYNLWIERVAEFIKSLKFKGKEIPILFRPFHEMNGNWFWWGNSSSNALEYIRLWRETVTLLRDKYNLHNLLYVYSPNKLNQIEDYMKYYPGDDYVDIFGIDIYDFNDTENYANSLVNDINLVRNIATEKNKLYGLTETGLDQINTDNWFTQVLFPNIENSGISWVLFWRNARKSHHYIPYVGHKNAEDFKRFSKLPQTLFLKEINQD</sequence>
<dbReference type="PIRSF" id="PIRSF018168">
    <property type="entry name" value="Mannan-1_4-beta-mannosidase"/>
    <property type="match status" value="1"/>
</dbReference>
<keyword evidence="4" id="KW-0964">Secreted</keyword>
<dbReference type="EMBL" id="BAABJW010000003">
    <property type="protein sequence ID" value="GAA4813291.1"/>
    <property type="molecule type" value="Genomic_DNA"/>
</dbReference>
<dbReference type="SUPFAM" id="SSF51445">
    <property type="entry name" value="(Trans)glycosidases"/>
    <property type="match status" value="1"/>
</dbReference>
<dbReference type="PROSITE" id="PS51764">
    <property type="entry name" value="GH26"/>
    <property type="match status" value="1"/>
</dbReference>
<feature type="active site" description="Nucleophile" evidence="5">
    <location>
        <position position="287"/>
    </location>
</feature>